<name>A0AAW1NJ56_9CHLO</name>
<gene>
    <name evidence="1" type="ORF">WJX73_005034</name>
</gene>
<dbReference type="EMBL" id="JALJOQ010000233">
    <property type="protein sequence ID" value="KAK9788148.1"/>
    <property type="molecule type" value="Genomic_DNA"/>
</dbReference>
<comment type="caution">
    <text evidence="1">The sequence shown here is derived from an EMBL/GenBank/DDBJ whole genome shotgun (WGS) entry which is preliminary data.</text>
</comment>
<dbReference type="Proteomes" id="UP001465755">
    <property type="component" value="Unassembled WGS sequence"/>
</dbReference>
<proteinExistence type="predicted"/>
<protein>
    <recommendedName>
        <fullName evidence="3">ParB/Sulfiredoxin domain-containing protein</fullName>
    </recommendedName>
</protein>
<dbReference type="InterPro" id="IPR036086">
    <property type="entry name" value="ParB/Sulfiredoxin_sf"/>
</dbReference>
<sequence>MLQDTRLLESFEGSKQLFKTSVSVAQPLLENAEWQRPVDNARMQLLANFMEAQRYVPNIIYCYEKAAPDGKLYILDGGHRFKAASQLYAARQQDPAFDLPFLLAIRSLRAQENEQEVIQGEMRAINERVQVAGMYIDPSDEQVKQQIQLWTSAVRRKIDDDYTSVVKGSSAPRIPHVNLTKLENELSERLTTMLEESMSSLGPLQITPDNLRESLQHLDAWIDEINRDFERKLAGVQSSSAEKARDKGCFLFAMPPAPLSHFLDAMLAKIQSSAAST</sequence>
<reference evidence="1 2" key="1">
    <citation type="journal article" date="2024" name="Nat. Commun.">
        <title>Phylogenomics reveals the evolutionary origins of lichenization in chlorophyte algae.</title>
        <authorList>
            <person name="Puginier C."/>
            <person name="Libourel C."/>
            <person name="Otte J."/>
            <person name="Skaloud P."/>
            <person name="Haon M."/>
            <person name="Grisel S."/>
            <person name="Petersen M."/>
            <person name="Berrin J.G."/>
            <person name="Delaux P.M."/>
            <person name="Dal Grande F."/>
            <person name="Keller J."/>
        </authorList>
    </citation>
    <scope>NUCLEOTIDE SEQUENCE [LARGE SCALE GENOMIC DNA]</scope>
    <source>
        <strain evidence="1 2">SAG 2036</strain>
    </source>
</reference>
<evidence type="ECO:0000313" key="2">
    <source>
        <dbReference type="Proteomes" id="UP001465755"/>
    </source>
</evidence>
<organism evidence="1 2">
    <name type="scientific">Symbiochloris irregularis</name>
    <dbReference type="NCBI Taxonomy" id="706552"/>
    <lineage>
        <taxon>Eukaryota</taxon>
        <taxon>Viridiplantae</taxon>
        <taxon>Chlorophyta</taxon>
        <taxon>core chlorophytes</taxon>
        <taxon>Trebouxiophyceae</taxon>
        <taxon>Trebouxiales</taxon>
        <taxon>Trebouxiaceae</taxon>
        <taxon>Symbiochloris</taxon>
    </lineage>
</organism>
<dbReference type="AlphaFoldDB" id="A0AAW1NJ56"/>
<keyword evidence="2" id="KW-1185">Reference proteome</keyword>
<dbReference type="SUPFAM" id="SSF110849">
    <property type="entry name" value="ParB/Sulfiredoxin"/>
    <property type="match status" value="1"/>
</dbReference>
<evidence type="ECO:0008006" key="3">
    <source>
        <dbReference type="Google" id="ProtNLM"/>
    </source>
</evidence>
<accession>A0AAW1NJ56</accession>
<dbReference type="CDD" id="cd16387">
    <property type="entry name" value="ParB_N_Srx"/>
    <property type="match status" value="1"/>
</dbReference>
<evidence type="ECO:0000313" key="1">
    <source>
        <dbReference type="EMBL" id="KAK9788148.1"/>
    </source>
</evidence>